<keyword evidence="3" id="KW-1185">Reference proteome</keyword>
<feature type="non-terminal residue" evidence="2">
    <location>
        <position position="22"/>
    </location>
</feature>
<evidence type="ECO:0000256" key="1">
    <source>
        <dbReference type="SAM" id="MobiDB-lite"/>
    </source>
</evidence>
<sequence length="22" mass="2386">MAPFLPDRNASVAENLPDRNAS</sequence>
<name>A0A8X6YPS8_9ARAC</name>
<dbReference type="OrthoDB" id="6435962at2759"/>
<organism evidence="2 3">
    <name type="scientific">Trichonephila inaurata madagascariensis</name>
    <dbReference type="NCBI Taxonomy" id="2747483"/>
    <lineage>
        <taxon>Eukaryota</taxon>
        <taxon>Metazoa</taxon>
        <taxon>Ecdysozoa</taxon>
        <taxon>Arthropoda</taxon>
        <taxon>Chelicerata</taxon>
        <taxon>Arachnida</taxon>
        <taxon>Araneae</taxon>
        <taxon>Araneomorphae</taxon>
        <taxon>Entelegynae</taxon>
        <taxon>Araneoidea</taxon>
        <taxon>Nephilidae</taxon>
        <taxon>Trichonephila</taxon>
        <taxon>Trichonephila inaurata</taxon>
    </lineage>
</organism>
<dbReference type="Proteomes" id="UP000886998">
    <property type="component" value="Unassembled WGS sequence"/>
</dbReference>
<dbReference type="EMBL" id="BMAV01022241">
    <property type="protein sequence ID" value="GFY76946.1"/>
    <property type="molecule type" value="Genomic_DNA"/>
</dbReference>
<comment type="caution">
    <text evidence="2">The sequence shown here is derived from an EMBL/GenBank/DDBJ whole genome shotgun (WGS) entry which is preliminary data.</text>
</comment>
<protein>
    <submittedName>
        <fullName evidence="2">Uncharacterized protein</fullName>
    </submittedName>
</protein>
<gene>
    <name evidence="2" type="ORF">TNIN_120351</name>
</gene>
<evidence type="ECO:0000313" key="2">
    <source>
        <dbReference type="EMBL" id="GFY76946.1"/>
    </source>
</evidence>
<reference evidence="2" key="1">
    <citation type="submission" date="2020-08" db="EMBL/GenBank/DDBJ databases">
        <title>Multicomponent nature underlies the extraordinary mechanical properties of spider dragline silk.</title>
        <authorList>
            <person name="Kono N."/>
            <person name="Nakamura H."/>
            <person name="Mori M."/>
            <person name="Yoshida Y."/>
            <person name="Ohtoshi R."/>
            <person name="Malay A.D."/>
            <person name="Moran D.A.P."/>
            <person name="Tomita M."/>
            <person name="Numata K."/>
            <person name="Arakawa K."/>
        </authorList>
    </citation>
    <scope>NUCLEOTIDE SEQUENCE</scope>
</reference>
<evidence type="ECO:0000313" key="3">
    <source>
        <dbReference type="Proteomes" id="UP000886998"/>
    </source>
</evidence>
<dbReference type="AlphaFoldDB" id="A0A8X6YPS8"/>
<proteinExistence type="predicted"/>
<accession>A0A8X6YPS8</accession>
<feature type="region of interest" description="Disordered" evidence="1">
    <location>
        <begin position="1"/>
        <end position="22"/>
    </location>
</feature>